<name>M7B0R3_CHEMY</name>
<feature type="region of interest" description="Disordered" evidence="1">
    <location>
        <begin position="77"/>
        <end position="101"/>
    </location>
</feature>
<sequence length="234" mass="25919">MEELHAVLGGDPTTVPKCSVDTSQGLWVTLGNNKEDIVDKEEEEENAWQASGEYILPDSQELFLTLEPIPAQDQLAAEHDAGEGTSGTPDRPHRGNQEYLGHDDDGYQSYCTVCCPKAMGLRLCVAMQYHVCQHPGDIRRLTADAPLSTPPTLLVPVEYRSRRENAWRSIYRVFTRCDKLTPAGSIAPEFHVFFHAASMLDIAFHFPSTLAPPSSPARDFMYTSCIGIKNVSAH</sequence>
<gene>
    <name evidence="2" type="ORF">UY3_17252</name>
</gene>
<evidence type="ECO:0000313" key="3">
    <source>
        <dbReference type="Proteomes" id="UP000031443"/>
    </source>
</evidence>
<dbReference type="Proteomes" id="UP000031443">
    <property type="component" value="Unassembled WGS sequence"/>
</dbReference>
<accession>M7B0R3</accession>
<evidence type="ECO:0000256" key="1">
    <source>
        <dbReference type="SAM" id="MobiDB-lite"/>
    </source>
</evidence>
<reference evidence="3" key="1">
    <citation type="journal article" date="2013" name="Nat. Genet.">
        <title>The draft genomes of soft-shell turtle and green sea turtle yield insights into the development and evolution of the turtle-specific body plan.</title>
        <authorList>
            <person name="Wang Z."/>
            <person name="Pascual-Anaya J."/>
            <person name="Zadissa A."/>
            <person name="Li W."/>
            <person name="Niimura Y."/>
            <person name="Huang Z."/>
            <person name="Li C."/>
            <person name="White S."/>
            <person name="Xiong Z."/>
            <person name="Fang D."/>
            <person name="Wang B."/>
            <person name="Ming Y."/>
            <person name="Chen Y."/>
            <person name="Zheng Y."/>
            <person name="Kuraku S."/>
            <person name="Pignatelli M."/>
            <person name="Herrero J."/>
            <person name="Beal K."/>
            <person name="Nozawa M."/>
            <person name="Li Q."/>
            <person name="Wang J."/>
            <person name="Zhang H."/>
            <person name="Yu L."/>
            <person name="Shigenobu S."/>
            <person name="Wang J."/>
            <person name="Liu J."/>
            <person name="Flicek P."/>
            <person name="Searle S."/>
            <person name="Wang J."/>
            <person name="Kuratani S."/>
            <person name="Yin Y."/>
            <person name="Aken B."/>
            <person name="Zhang G."/>
            <person name="Irie N."/>
        </authorList>
    </citation>
    <scope>NUCLEOTIDE SEQUENCE [LARGE SCALE GENOMIC DNA]</scope>
</reference>
<feature type="compositionally biased region" description="Basic and acidic residues" evidence="1">
    <location>
        <begin position="90"/>
        <end position="101"/>
    </location>
</feature>
<evidence type="ECO:0000313" key="2">
    <source>
        <dbReference type="EMBL" id="EMP25663.1"/>
    </source>
</evidence>
<dbReference type="EMBL" id="KB587548">
    <property type="protein sequence ID" value="EMP25663.1"/>
    <property type="molecule type" value="Genomic_DNA"/>
</dbReference>
<keyword evidence="3" id="KW-1185">Reference proteome</keyword>
<dbReference type="AlphaFoldDB" id="M7B0R3"/>
<proteinExistence type="predicted"/>
<protein>
    <submittedName>
        <fullName evidence="2">Uncharacterized protein</fullName>
    </submittedName>
</protein>
<organism evidence="2 3">
    <name type="scientific">Chelonia mydas</name>
    <name type="common">Green sea-turtle</name>
    <name type="synonym">Chelonia agassizi</name>
    <dbReference type="NCBI Taxonomy" id="8469"/>
    <lineage>
        <taxon>Eukaryota</taxon>
        <taxon>Metazoa</taxon>
        <taxon>Chordata</taxon>
        <taxon>Craniata</taxon>
        <taxon>Vertebrata</taxon>
        <taxon>Euteleostomi</taxon>
        <taxon>Archelosauria</taxon>
        <taxon>Testudinata</taxon>
        <taxon>Testudines</taxon>
        <taxon>Cryptodira</taxon>
        <taxon>Durocryptodira</taxon>
        <taxon>Americhelydia</taxon>
        <taxon>Chelonioidea</taxon>
        <taxon>Cheloniidae</taxon>
        <taxon>Chelonia</taxon>
    </lineage>
</organism>